<keyword evidence="3" id="KW-1185">Reference proteome</keyword>
<protein>
    <submittedName>
        <fullName evidence="2">Pyridoxamine 5'-phosphate oxidase family protein</fullName>
    </submittedName>
</protein>
<feature type="domain" description="Pyridoxamine 5'-phosphate oxidase N-terminal" evidence="1">
    <location>
        <begin position="7"/>
        <end position="93"/>
    </location>
</feature>
<evidence type="ECO:0000313" key="3">
    <source>
        <dbReference type="Proteomes" id="UP000267081"/>
    </source>
</evidence>
<dbReference type="SUPFAM" id="SSF50475">
    <property type="entry name" value="FMN-binding split barrel"/>
    <property type="match status" value="1"/>
</dbReference>
<organism evidence="2 3">
    <name type="scientific">Amycolatopsis eburnea</name>
    <dbReference type="NCBI Taxonomy" id="2267691"/>
    <lineage>
        <taxon>Bacteria</taxon>
        <taxon>Bacillati</taxon>
        <taxon>Actinomycetota</taxon>
        <taxon>Actinomycetes</taxon>
        <taxon>Pseudonocardiales</taxon>
        <taxon>Pseudonocardiaceae</taxon>
        <taxon>Amycolatopsis</taxon>
    </lineage>
</organism>
<dbReference type="InterPro" id="IPR011576">
    <property type="entry name" value="Pyridox_Oxase_N"/>
</dbReference>
<reference evidence="2 3" key="1">
    <citation type="submission" date="2018-12" db="EMBL/GenBank/DDBJ databases">
        <title>Amycolatopsis eburnea sp. nov. actinomycete associate with arbuscular mycorrhiza fungal spore.</title>
        <authorList>
            <person name="Lumyong S."/>
            <person name="Chaiya L."/>
        </authorList>
    </citation>
    <scope>NUCLEOTIDE SEQUENCE [LARGE SCALE GENOMIC DNA]</scope>
    <source>
        <strain evidence="2 3">GLM-1</strain>
    </source>
</reference>
<accession>A0A427T5G6</accession>
<comment type="caution">
    <text evidence="2">The sequence shown here is derived from an EMBL/GenBank/DDBJ whole genome shotgun (WGS) entry which is preliminary data.</text>
</comment>
<dbReference type="EMBL" id="RSEC01000058">
    <property type="protein sequence ID" value="RSD14141.1"/>
    <property type="molecule type" value="Genomic_DNA"/>
</dbReference>
<dbReference type="Proteomes" id="UP000267081">
    <property type="component" value="Unassembled WGS sequence"/>
</dbReference>
<dbReference type="Gene3D" id="2.30.110.10">
    <property type="entry name" value="Electron Transport, Fmn-binding Protein, Chain A"/>
    <property type="match status" value="1"/>
</dbReference>
<dbReference type="InterPro" id="IPR012349">
    <property type="entry name" value="Split_barrel_FMN-bd"/>
</dbReference>
<evidence type="ECO:0000313" key="2">
    <source>
        <dbReference type="EMBL" id="RSD14141.1"/>
    </source>
</evidence>
<gene>
    <name evidence="2" type="ORF">EIY87_31435</name>
</gene>
<dbReference type="OrthoDB" id="9788889at2"/>
<dbReference type="RefSeq" id="WP_125313415.1">
    <property type="nucleotide sequence ID" value="NZ_RSEC01000058.1"/>
</dbReference>
<evidence type="ECO:0000259" key="1">
    <source>
        <dbReference type="Pfam" id="PF01243"/>
    </source>
</evidence>
<proteinExistence type="predicted"/>
<dbReference type="AlphaFoldDB" id="A0A427T5G6"/>
<dbReference type="Pfam" id="PF01243">
    <property type="entry name" value="PNPOx_N"/>
    <property type="match status" value="1"/>
</dbReference>
<sequence>MPGDDFDAHARALIDQNTYLVLGTVDGQGRPWTTPVYFAAQHPREFFWMSNVDARHSRNLRARASVSLVVFDSTAAVGGARALYAAGDAAEVAPVDLASALRVYPGPARRGGRRVTADDVSEPAPWRLYRAVVTDLWVLCPRELGMPCAAHSRADDHRARVT</sequence>
<name>A0A427T5G6_9PSEU</name>